<evidence type="ECO:0000259" key="7">
    <source>
        <dbReference type="PROSITE" id="PS50011"/>
    </source>
</evidence>
<protein>
    <recommendedName>
        <fullName evidence="1">non-specific serine/threonine protein kinase</fullName>
        <ecNumber evidence="1">2.7.11.1</ecNumber>
    </recommendedName>
</protein>
<reference evidence="8 9" key="1">
    <citation type="submission" date="2015-08" db="EMBL/GenBank/DDBJ databases">
        <authorList>
            <person name="Babu N.S."/>
            <person name="Beckwith C.J."/>
            <person name="Beseler K.G."/>
            <person name="Brison A."/>
            <person name="Carone J.V."/>
            <person name="Caskin T.P."/>
            <person name="Diamond M."/>
            <person name="Durham M.E."/>
            <person name="Foxe J.M."/>
            <person name="Go M."/>
            <person name="Henderson B.A."/>
            <person name="Jones I.B."/>
            <person name="McGettigan J.A."/>
            <person name="Micheletti S.J."/>
            <person name="Nasrallah M.E."/>
            <person name="Ortiz D."/>
            <person name="Piller C.R."/>
            <person name="Privatt S.R."/>
            <person name="Schneider S.L."/>
            <person name="Sharp S."/>
            <person name="Smith T.C."/>
            <person name="Stanton J.D."/>
            <person name="Ullery H.E."/>
            <person name="Wilson R.J."/>
            <person name="Serrano M.G."/>
            <person name="Buck G."/>
            <person name="Lee V."/>
            <person name="Wang Y."/>
            <person name="Carvalho R."/>
            <person name="Voegtly L."/>
            <person name="Shi R."/>
            <person name="Duckworth R."/>
            <person name="Johnson A."/>
            <person name="Loviza R."/>
            <person name="Walstead R."/>
            <person name="Shah Z."/>
            <person name="Kiflezghi M."/>
            <person name="Wade K."/>
            <person name="Ball S.L."/>
            <person name="Bradley K.W."/>
            <person name="Asai D.J."/>
            <person name="Bowman C.A."/>
            <person name="Russell D.A."/>
            <person name="Pope W.H."/>
            <person name="Jacobs-Sera D."/>
            <person name="Hendrix R.W."/>
            <person name="Hatfull G.F."/>
        </authorList>
    </citation>
    <scope>NUCLEOTIDE SEQUENCE [LARGE SCALE GENOMIC DNA]</scope>
    <source>
        <strain evidence="8 9">DSM 27648</strain>
    </source>
</reference>
<feature type="compositionally biased region" description="Low complexity" evidence="6">
    <location>
        <begin position="655"/>
        <end position="664"/>
    </location>
</feature>
<dbReference type="PROSITE" id="PS50011">
    <property type="entry name" value="PROTEIN_KINASE_DOM"/>
    <property type="match status" value="1"/>
</dbReference>
<evidence type="ECO:0000313" key="9">
    <source>
        <dbReference type="Proteomes" id="UP000064967"/>
    </source>
</evidence>
<feature type="compositionally biased region" description="Low complexity" evidence="6">
    <location>
        <begin position="419"/>
        <end position="430"/>
    </location>
</feature>
<feature type="compositionally biased region" description="Pro residues" evidence="6">
    <location>
        <begin position="665"/>
        <end position="695"/>
    </location>
</feature>
<evidence type="ECO:0000256" key="2">
    <source>
        <dbReference type="ARBA" id="ARBA00022679"/>
    </source>
</evidence>
<evidence type="ECO:0000256" key="3">
    <source>
        <dbReference type="ARBA" id="ARBA00022741"/>
    </source>
</evidence>
<evidence type="ECO:0000256" key="4">
    <source>
        <dbReference type="ARBA" id="ARBA00022777"/>
    </source>
</evidence>
<dbReference type="STRING" id="1391654.AKJ09_08826"/>
<dbReference type="GO" id="GO:0005524">
    <property type="term" value="F:ATP binding"/>
    <property type="evidence" value="ECO:0007669"/>
    <property type="project" value="UniProtKB-KW"/>
</dbReference>
<dbReference type="Pfam" id="PF08308">
    <property type="entry name" value="PEGA"/>
    <property type="match status" value="1"/>
</dbReference>
<feature type="region of interest" description="Disordered" evidence="6">
    <location>
        <begin position="995"/>
        <end position="1028"/>
    </location>
</feature>
<dbReference type="PANTHER" id="PTHR43671">
    <property type="entry name" value="SERINE/THREONINE-PROTEIN KINASE NEK"/>
    <property type="match status" value="1"/>
</dbReference>
<evidence type="ECO:0000256" key="6">
    <source>
        <dbReference type="SAM" id="MobiDB-lite"/>
    </source>
</evidence>
<feature type="compositionally biased region" description="Low complexity" evidence="6">
    <location>
        <begin position="311"/>
        <end position="330"/>
    </location>
</feature>
<evidence type="ECO:0000256" key="1">
    <source>
        <dbReference type="ARBA" id="ARBA00012513"/>
    </source>
</evidence>
<dbReference type="PATRIC" id="fig|1391654.3.peg.8940"/>
<gene>
    <name evidence="8" type="ORF">AKJ09_08826</name>
</gene>
<feature type="compositionally biased region" description="Basic and acidic residues" evidence="6">
    <location>
        <begin position="547"/>
        <end position="558"/>
    </location>
</feature>
<accession>A0A0K1Q8U8</accession>
<evidence type="ECO:0000313" key="8">
    <source>
        <dbReference type="EMBL" id="AKV02163.1"/>
    </source>
</evidence>
<dbReference type="Pfam" id="PF00069">
    <property type="entry name" value="Pkinase"/>
    <property type="match status" value="1"/>
</dbReference>
<feature type="compositionally biased region" description="Pro residues" evidence="6">
    <location>
        <begin position="635"/>
        <end position="654"/>
    </location>
</feature>
<dbReference type="SUPFAM" id="SSF56112">
    <property type="entry name" value="Protein kinase-like (PK-like)"/>
    <property type="match status" value="1"/>
</dbReference>
<sequence>MVFRPTNFGHYELLGRLSSGGMAEVFRARDRRNDREVALKRILPMAAEEDEFVEMFEDEAAIAAELEHPHIARLLEFGNVGGQYFIAYELVDGKDLRAVFERAVKAARHPPLAFLLYAFCRIAEGLAYAHARKDPSGAPRSIVHRDVSPQNLMVSFAGDVKLIDFGIAKARGKLSRTAVGTIKGKFGYMSPEQVSGRSVDQRTDVFSLGICMWELLTLKRLFNGPNEAVILDRLQRHVPEAPSAVSRTVVPELDRIVLKALAKNPDERYGSARELHKDLYSFSENSGALATRADVARAMRATFEDQPPASQPVSSGRSSSRLSGPVSVRVAGGADPPQMMTGGRIMELQETRMSDENNGGSDLDIFEGLGKKSSARTADVPPPPGSAANLPTAARPAGEMKKTLMGIPGPALPPPPTSPSLGAAPPSSQLPAPPPASSVVPPTSVAPTASAASLPAPSAPPSGATRGSKPPPPPPGRGSLPNLASLANGSQPPASASQPATQKLASAVPGSRPAPSLNGPTATLAGVAPPPKPSNAKLQMDWDDDNEATHVFDKEVSKAEPAPAAPEAKAERANMDEILSSRPPPRSSGAPDVSIKEGAPATLSGAFGALGAGAGPASSPFRAPPPSQSPRTGLPAPPPSLRNAAAPPPPPPPGQTTTAPMHMPLRPPAAPPPPAATVASNPPPAQPSSAPPPAIRPEAAAARAMEQTAVVPRAQQGKGGMGKGLIIGIVAAVGVAGAYTVMQPKSGTLVVNVADAKGAAVNKLEVFVDGTKRCESAPCIVKDIASGVYQVKVSAQGFDSPAPRAVTIEGGKSATIDFPLVAAKSASTGFKVAGNQTGVKLSVDGKEVGPLPQELRDLTPGEHKLRFAGSERYAPLEKSVTVTDGEVSDLGNVSLKVLKGKAMIQLGTPGAKVYLVSGTNRKEVPQFPIAIDFDPNEHWQLEAKKDGMDDYTQPISFDDGQAEKTIVVTLNPKGTAAAAAKAAAAAAATAAVPVTATNPGSTPKPTEAPKSNPTPATAAPKKDPAPAAATGEAWLNINSLPASTVVLDGKPLGATPRLKVSVTPGSHTVLFVNAEQSLKKSITVTVGAGETKPAFAKLRDE</sequence>
<dbReference type="Gene3D" id="3.30.200.20">
    <property type="entry name" value="Phosphorylase Kinase, domain 1"/>
    <property type="match status" value="1"/>
</dbReference>
<dbReference type="InterPro" id="IPR000719">
    <property type="entry name" value="Prot_kinase_dom"/>
</dbReference>
<keyword evidence="9" id="KW-1185">Reference proteome</keyword>
<dbReference type="EC" id="2.7.11.1" evidence="1"/>
<feature type="region of interest" description="Disordered" evidence="6">
    <location>
        <begin position="373"/>
        <end position="719"/>
    </location>
</feature>
<evidence type="ECO:0000256" key="5">
    <source>
        <dbReference type="ARBA" id="ARBA00022840"/>
    </source>
</evidence>
<name>A0A0K1Q8U8_9BACT</name>
<keyword evidence="3" id="KW-0547">Nucleotide-binding</keyword>
<dbReference type="Proteomes" id="UP000064967">
    <property type="component" value="Chromosome"/>
</dbReference>
<dbReference type="AlphaFoldDB" id="A0A0K1Q8U8"/>
<dbReference type="InterPro" id="IPR008266">
    <property type="entry name" value="Tyr_kinase_AS"/>
</dbReference>
<dbReference type="CDD" id="cd14014">
    <property type="entry name" value="STKc_PknB_like"/>
    <property type="match status" value="1"/>
</dbReference>
<feature type="region of interest" description="Disordered" evidence="6">
    <location>
        <begin position="303"/>
        <end position="340"/>
    </location>
</feature>
<dbReference type="PANTHER" id="PTHR43671:SF13">
    <property type="entry name" value="SERINE_THREONINE-PROTEIN KINASE NEK2"/>
    <property type="match status" value="1"/>
</dbReference>
<keyword evidence="2" id="KW-0808">Transferase</keyword>
<dbReference type="Gene3D" id="1.10.510.10">
    <property type="entry name" value="Transferase(Phosphotransferase) domain 1"/>
    <property type="match status" value="1"/>
</dbReference>
<proteinExistence type="predicted"/>
<dbReference type="PROSITE" id="PS00109">
    <property type="entry name" value="PROTEIN_KINASE_TYR"/>
    <property type="match status" value="1"/>
</dbReference>
<feature type="domain" description="Protein kinase" evidence="7">
    <location>
        <begin position="11"/>
        <end position="283"/>
    </location>
</feature>
<dbReference type="OrthoDB" id="5500269at2"/>
<feature type="compositionally biased region" description="Polar residues" evidence="6">
    <location>
        <begin position="485"/>
        <end position="504"/>
    </location>
</feature>
<feature type="compositionally biased region" description="Low complexity" evidence="6">
    <location>
        <begin position="437"/>
        <end position="464"/>
    </location>
</feature>
<dbReference type="InterPro" id="IPR013229">
    <property type="entry name" value="PEGA"/>
</dbReference>
<organism evidence="8 9">
    <name type="scientific">Labilithrix luteola</name>
    <dbReference type="NCBI Taxonomy" id="1391654"/>
    <lineage>
        <taxon>Bacteria</taxon>
        <taxon>Pseudomonadati</taxon>
        <taxon>Myxococcota</taxon>
        <taxon>Polyangia</taxon>
        <taxon>Polyangiales</taxon>
        <taxon>Labilitrichaceae</taxon>
        <taxon>Labilithrix</taxon>
    </lineage>
</organism>
<dbReference type="KEGG" id="llu:AKJ09_08826"/>
<dbReference type="InterPro" id="IPR050660">
    <property type="entry name" value="NEK_Ser/Thr_kinase"/>
</dbReference>
<dbReference type="InterPro" id="IPR011009">
    <property type="entry name" value="Kinase-like_dom_sf"/>
</dbReference>
<feature type="compositionally biased region" description="Low complexity" evidence="6">
    <location>
        <begin position="1008"/>
        <end position="1028"/>
    </location>
</feature>
<dbReference type="GO" id="GO:0004674">
    <property type="term" value="F:protein serine/threonine kinase activity"/>
    <property type="evidence" value="ECO:0007669"/>
    <property type="project" value="UniProtKB-KW"/>
</dbReference>
<dbReference type="EMBL" id="CP012333">
    <property type="protein sequence ID" value="AKV02163.1"/>
    <property type="molecule type" value="Genomic_DNA"/>
</dbReference>
<dbReference type="RefSeq" id="WP_146653120.1">
    <property type="nucleotide sequence ID" value="NZ_CP012333.1"/>
</dbReference>
<keyword evidence="5" id="KW-0067">ATP-binding</keyword>
<keyword evidence="8" id="KW-0723">Serine/threonine-protein kinase</keyword>
<keyword evidence="4 8" id="KW-0418">Kinase</keyword>